<dbReference type="Proteomes" id="UP000316252">
    <property type="component" value="Unassembled WGS sequence"/>
</dbReference>
<keyword evidence="3" id="KW-0121">Carboxypeptidase</keyword>
<accession>A0A506Y5D7</accession>
<dbReference type="SUPFAM" id="SSF56601">
    <property type="entry name" value="beta-lactamase/transpeptidase-like"/>
    <property type="match status" value="1"/>
</dbReference>
<keyword evidence="1" id="KW-1133">Transmembrane helix</keyword>
<dbReference type="EMBL" id="VHQG01000002">
    <property type="protein sequence ID" value="TPW76238.1"/>
    <property type="molecule type" value="Genomic_DNA"/>
</dbReference>
<gene>
    <name evidence="3" type="ORF">FJ657_10625</name>
</gene>
<evidence type="ECO:0000313" key="3">
    <source>
        <dbReference type="EMBL" id="TPW76238.1"/>
    </source>
</evidence>
<comment type="caution">
    <text evidence="3">The sequence shown here is derived from an EMBL/GenBank/DDBJ whole genome shotgun (WGS) entry which is preliminary data.</text>
</comment>
<dbReference type="GO" id="GO:0006508">
    <property type="term" value="P:proteolysis"/>
    <property type="evidence" value="ECO:0007669"/>
    <property type="project" value="InterPro"/>
</dbReference>
<feature type="domain" description="Peptidase S11 D-alanyl-D-alanine carboxypeptidase A N-terminal" evidence="2">
    <location>
        <begin position="81"/>
        <end position="296"/>
    </location>
</feature>
<dbReference type="InterPro" id="IPR012338">
    <property type="entry name" value="Beta-lactam/transpept-like"/>
</dbReference>
<dbReference type="GO" id="GO:0009002">
    <property type="term" value="F:serine-type D-Ala-D-Ala carboxypeptidase activity"/>
    <property type="evidence" value="ECO:0007669"/>
    <property type="project" value="InterPro"/>
</dbReference>
<keyword evidence="4" id="KW-1185">Reference proteome</keyword>
<organism evidence="3 4">
    <name type="scientific">Schumannella soli</name>
    <dbReference type="NCBI Taxonomy" id="2590779"/>
    <lineage>
        <taxon>Bacteria</taxon>
        <taxon>Bacillati</taxon>
        <taxon>Actinomycetota</taxon>
        <taxon>Actinomycetes</taxon>
        <taxon>Micrococcales</taxon>
        <taxon>Microbacteriaceae</taxon>
        <taxon>Schumannella</taxon>
    </lineage>
</organism>
<proteinExistence type="predicted"/>
<keyword evidence="3" id="KW-0378">Hydrolase</keyword>
<feature type="transmembrane region" description="Helical" evidence="1">
    <location>
        <begin position="21"/>
        <end position="43"/>
    </location>
</feature>
<evidence type="ECO:0000313" key="4">
    <source>
        <dbReference type="Proteomes" id="UP000316252"/>
    </source>
</evidence>
<keyword evidence="3" id="KW-0645">Protease</keyword>
<dbReference type="InterPro" id="IPR001967">
    <property type="entry name" value="Peptidase_S11_N"/>
</dbReference>
<dbReference type="Gene3D" id="3.40.710.10">
    <property type="entry name" value="DD-peptidase/beta-lactamase superfamily"/>
    <property type="match status" value="1"/>
</dbReference>
<evidence type="ECO:0000256" key="1">
    <source>
        <dbReference type="SAM" id="Phobius"/>
    </source>
</evidence>
<evidence type="ECO:0000259" key="2">
    <source>
        <dbReference type="Pfam" id="PF00768"/>
    </source>
</evidence>
<reference evidence="3 4" key="1">
    <citation type="submission" date="2019-06" db="EMBL/GenBank/DDBJ databases">
        <authorList>
            <person name="Li F."/>
        </authorList>
    </citation>
    <scope>NUCLEOTIDE SEQUENCE [LARGE SCALE GENOMIC DNA]</scope>
    <source>
        <strain evidence="3 4">10F1D-1</strain>
    </source>
</reference>
<dbReference type="Pfam" id="PF00768">
    <property type="entry name" value="Peptidase_S11"/>
    <property type="match status" value="1"/>
</dbReference>
<sequence>MPNPTAPRSRAQVYRRRRITVGVILVVVVALLVYLPLTLLAPLSKASAQTISSPAAPQAAAAPSFPGYGVGAIGAIGWDGVLAQSGDGQPHAMASITKIITTLVVLEKHPLAADEDGPSVTMTAKDVGYYSHYQAMNGSVKPVKSGAVYTERQLLELTLIESAANYAQTTAVWAYGSEEAYLAAAKDWLVAHKLTSTTVADTIGLDPGSTSTATDLVELGKIALTQPALAQIVDTKKMTIPGVGEVENTNYLLGHDGVDGIKTGTLDGYGANLLFSATWKIGGHSVRIVGVVVGAPDHKTLRGDLVTLLTTTRAGFHSVDVAAEGTAFASYQTVWGQKSQAVAAKKESLLVWSDTPIAVKVTAAQTGVALKGAKLGTAVFSAGPNTVEVPLTLSKKITDPGPWWRLSNPGSLG</sequence>
<protein>
    <submittedName>
        <fullName evidence="3">D-alanyl-D-alanine carboxypeptidase</fullName>
    </submittedName>
</protein>
<dbReference type="RefSeq" id="WP_141163594.1">
    <property type="nucleotide sequence ID" value="NZ_VHQG01000002.1"/>
</dbReference>
<keyword evidence="1" id="KW-0812">Transmembrane</keyword>
<keyword evidence="1" id="KW-0472">Membrane</keyword>
<dbReference type="OrthoDB" id="5241551at2"/>
<name>A0A506Y5D7_9MICO</name>
<dbReference type="AlphaFoldDB" id="A0A506Y5D7"/>